<organism evidence="1 2">
    <name type="scientific">Vitrella brassicaformis (strain CCMP3155)</name>
    <dbReference type="NCBI Taxonomy" id="1169540"/>
    <lineage>
        <taxon>Eukaryota</taxon>
        <taxon>Sar</taxon>
        <taxon>Alveolata</taxon>
        <taxon>Colpodellida</taxon>
        <taxon>Vitrellaceae</taxon>
        <taxon>Vitrella</taxon>
    </lineage>
</organism>
<dbReference type="InParanoid" id="A0A0G4FMR5"/>
<dbReference type="AlphaFoldDB" id="A0A0G4FMR5"/>
<sequence length="106" mass="12069">MQNEQLKRLMEEELSLLCPAHIPTPNQQALVAVQVDVNQIKALLALPKDCLRDQDVALMKNLANHIEDSKAWAEAELELDPAIRAWIINTVDKELPAIKTRMKEFE</sequence>
<keyword evidence="2" id="KW-1185">Reference proteome</keyword>
<protein>
    <submittedName>
        <fullName evidence="1">Uncharacterized protein</fullName>
    </submittedName>
</protein>
<gene>
    <name evidence="1" type="ORF">Vbra_15675</name>
</gene>
<evidence type="ECO:0000313" key="1">
    <source>
        <dbReference type="EMBL" id="CEM14873.1"/>
    </source>
</evidence>
<name>A0A0G4FMR5_VITBC</name>
<dbReference type="Proteomes" id="UP000041254">
    <property type="component" value="Unassembled WGS sequence"/>
</dbReference>
<dbReference type="EMBL" id="CDMY01000460">
    <property type="protein sequence ID" value="CEM14873.1"/>
    <property type="molecule type" value="Genomic_DNA"/>
</dbReference>
<proteinExistence type="predicted"/>
<dbReference type="VEuPathDB" id="CryptoDB:Vbra_15675"/>
<evidence type="ECO:0000313" key="2">
    <source>
        <dbReference type="Proteomes" id="UP000041254"/>
    </source>
</evidence>
<reference evidence="1 2" key="1">
    <citation type="submission" date="2014-11" db="EMBL/GenBank/DDBJ databases">
        <authorList>
            <person name="Zhu J."/>
            <person name="Qi W."/>
            <person name="Song R."/>
        </authorList>
    </citation>
    <scope>NUCLEOTIDE SEQUENCE [LARGE SCALE GENOMIC DNA]</scope>
</reference>
<accession>A0A0G4FMR5</accession>